<dbReference type="InterPro" id="IPR011990">
    <property type="entry name" value="TPR-like_helical_dom_sf"/>
</dbReference>
<dbReference type="Gene3D" id="3.30.200.20">
    <property type="entry name" value="Phosphorylase Kinase, domain 1"/>
    <property type="match status" value="1"/>
</dbReference>
<dbReference type="SUPFAM" id="SSF48452">
    <property type="entry name" value="TPR-like"/>
    <property type="match status" value="3"/>
</dbReference>
<feature type="domain" description="Protein kinase" evidence="7">
    <location>
        <begin position="16"/>
        <end position="284"/>
    </location>
</feature>
<feature type="repeat" description="TPR" evidence="5">
    <location>
        <begin position="389"/>
        <end position="422"/>
    </location>
</feature>
<keyword evidence="3" id="KW-0418">Kinase</keyword>
<keyword evidence="5" id="KW-0802">TPR repeat</keyword>
<dbReference type="Pfam" id="PF13181">
    <property type="entry name" value="TPR_8"/>
    <property type="match status" value="1"/>
</dbReference>
<dbReference type="PANTHER" id="PTHR43289">
    <property type="entry name" value="MITOGEN-ACTIVATED PROTEIN KINASE KINASE KINASE 20-RELATED"/>
    <property type="match status" value="1"/>
</dbReference>
<evidence type="ECO:0000256" key="2">
    <source>
        <dbReference type="ARBA" id="ARBA00022741"/>
    </source>
</evidence>
<dbReference type="PROSITE" id="PS50011">
    <property type="entry name" value="PROTEIN_KINASE_DOM"/>
    <property type="match status" value="1"/>
</dbReference>
<evidence type="ECO:0000259" key="7">
    <source>
        <dbReference type="PROSITE" id="PS50011"/>
    </source>
</evidence>
<keyword evidence="9" id="KW-1185">Reference proteome</keyword>
<dbReference type="Proteomes" id="UP000003704">
    <property type="component" value="Unassembled WGS sequence"/>
</dbReference>
<dbReference type="CDD" id="cd14014">
    <property type="entry name" value="STKc_PknB_like"/>
    <property type="match status" value="1"/>
</dbReference>
<protein>
    <recommendedName>
        <fullName evidence="7">Protein kinase domain-containing protein</fullName>
    </recommendedName>
</protein>
<dbReference type="GO" id="GO:0004674">
    <property type="term" value="F:protein serine/threonine kinase activity"/>
    <property type="evidence" value="ECO:0007669"/>
    <property type="project" value="TreeGrafter"/>
</dbReference>
<dbReference type="PROSITE" id="PS00107">
    <property type="entry name" value="PROTEIN_KINASE_ATP"/>
    <property type="match status" value="1"/>
</dbReference>
<dbReference type="PROSITE" id="PS00108">
    <property type="entry name" value="PROTEIN_KINASE_ST"/>
    <property type="match status" value="1"/>
</dbReference>
<dbReference type="Pfam" id="PF13424">
    <property type="entry name" value="TPR_12"/>
    <property type="match status" value="1"/>
</dbReference>
<comment type="caution">
    <text evidence="8">The sequence shown here is derived from an EMBL/GenBank/DDBJ whole genome shotgun (WGS) entry which is preliminary data.</text>
</comment>
<dbReference type="InterPro" id="IPR008271">
    <property type="entry name" value="Ser/Thr_kinase_AS"/>
</dbReference>
<evidence type="ECO:0000256" key="6">
    <source>
        <dbReference type="PROSITE-ProRule" id="PRU10141"/>
    </source>
</evidence>
<dbReference type="InterPro" id="IPR019734">
    <property type="entry name" value="TPR_rpt"/>
</dbReference>
<gene>
    <name evidence="8" type="ORF">WQQ_15560</name>
</gene>
<dbReference type="InterPro" id="IPR017441">
    <property type="entry name" value="Protein_kinase_ATP_BS"/>
</dbReference>
<dbReference type="RefSeq" id="WP_007184505.1">
    <property type="nucleotide sequence ID" value="NZ_AKGD01000001.1"/>
</dbReference>
<dbReference type="InterPro" id="IPR011009">
    <property type="entry name" value="Kinase-like_dom_sf"/>
</dbReference>
<feature type="binding site" evidence="6">
    <location>
        <position position="45"/>
    </location>
    <ligand>
        <name>ATP</name>
        <dbReference type="ChEBI" id="CHEBI:30616"/>
    </ligand>
</feature>
<accession>I7ZHP1</accession>
<name>I7ZHP1_9GAMM</name>
<keyword evidence="2 6" id="KW-0547">Nucleotide-binding</keyword>
<dbReference type="PATRIC" id="fig|1172194.4.peg.1499"/>
<evidence type="ECO:0000256" key="1">
    <source>
        <dbReference type="ARBA" id="ARBA00022679"/>
    </source>
</evidence>
<organism evidence="8 9">
    <name type="scientific">Hydrocarboniphaga effusa AP103</name>
    <dbReference type="NCBI Taxonomy" id="1172194"/>
    <lineage>
        <taxon>Bacteria</taxon>
        <taxon>Pseudomonadati</taxon>
        <taxon>Pseudomonadota</taxon>
        <taxon>Gammaproteobacteria</taxon>
        <taxon>Nevskiales</taxon>
        <taxon>Nevskiaceae</taxon>
        <taxon>Hydrocarboniphaga</taxon>
    </lineage>
</organism>
<evidence type="ECO:0000256" key="4">
    <source>
        <dbReference type="ARBA" id="ARBA00022840"/>
    </source>
</evidence>
<dbReference type="Pfam" id="PF00069">
    <property type="entry name" value="Pkinase"/>
    <property type="match status" value="1"/>
</dbReference>
<sequence length="793" mass="86848">MNHIDDSGLPQQIGPYRILGLLGEGSNGRVYKAQQSDPQREVALKVLRSAGLSGEAQQRFRREAELLAQLEHPGIARLYAAGVADGDAGPVPYLAMELVRGTDLLRYAQQHQLDLHAKLALLAQVCQAVHYAHSRGIVHRDLKPANILVGEDGHPRILDFGVASVAEDAASMTVAGEVLGTVPYMSPEQLAGGARGSDPRSDVYSLGVIAYELLTGELPYPGLSKSTVIEAITLIREGRIEPLSKREPRARGDAETVIMKAMAQEAPRRYGSAAELASDLERFLRHQPIEAHPPSAMYVMRLFVRRHRAVSAAITAALAMLVIGALVSLRYGLAEAEARKQADATNAFLEKMLTAADPAQDMGRDLRVRELLDEARRQLPNEHDPAVVASLDRTLGATYLSLGEAEIALEMLERALELSAAAEGEQAQRTRELHLLHARALVQQRRYDDAQRELEALVASPANDDAQWRLRFDARRQLGISIMEQGREDEAEVFMRALHADMAARFGEEDGPTLVVEADLAAMLQMGGKPKEALALQEKLLAIQTRKIGADAAETLDVQSSLAVTLADLDQSERALAIMREVVERERRIYGPTHPKTIISLQNLAGQTAVAGLAEESYAQRRELLAAALTRYGRSHARSIDALAMMATQSSVLGREDEAADYYRQSIEAAHSDPLLVVNGIIPQHNFANWLLKRGRPAEARPEFETAVADAIKHFGAEDWRTAAFMANYGNCLSKLGEYPLARAQLERSLAVLEKELGPQHDRTRDTREKLRAVYLAMGLRAEAEALPASVAP</sequence>
<dbReference type="SMART" id="SM00220">
    <property type="entry name" value="S_TKc"/>
    <property type="match status" value="1"/>
</dbReference>
<dbReference type="STRING" id="1172194.WQQ_15560"/>
<keyword evidence="4 6" id="KW-0067">ATP-binding</keyword>
<dbReference type="OrthoDB" id="9801841at2"/>
<dbReference type="SMART" id="SM00028">
    <property type="entry name" value="TPR"/>
    <property type="match status" value="3"/>
</dbReference>
<dbReference type="Gene3D" id="1.25.40.10">
    <property type="entry name" value="Tetratricopeptide repeat domain"/>
    <property type="match status" value="3"/>
</dbReference>
<evidence type="ECO:0000313" key="8">
    <source>
        <dbReference type="EMBL" id="EIT71419.1"/>
    </source>
</evidence>
<proteinExistence type="predicted"/>
<dbReference type="InterPro" id="IPR000719">
    <property type="entry name" value="Prot_kinase_dom"/>
</dbReference>
<dbReference type="GO" id="GO:0005524">
    <property type="term" value="F:ATP binding"/>
    <property type="evidence" value="ECO:0007669"/>
    <property type="project" value="UniProtKB-UniRule"/>
</dbReference>
<dbReference type="EMBL" id="AKGD01000001">
    <property type="protein sequence ID" value="EIT71419.1"/>
    <property type="molecule type" value="Genomic_DNA"/>
</dbReference>
<dbReference type="PROSITE" id="PS50005">
    <property type="entry name" value="TPR"/>
    <property type="match status" value="1"/>
</dbReference>
<dbReference type="SUPFAM" id="SSF56112">
    <property type="entry name" value="Protein kinase-like (PK-like)"/>
    <property type="match status" value="1"/>
</dbReference>
<evidence type="ECO:0000313" key="9">
    <source>
        <dbReference type="Proteomes" id="UP000003704"/>
    </source>
</evidence>
<reference evidence="8 9" key="1">
    <citation type="journal article" date="2012" name="J. Bacteriol.">
        <title>Genome Sequence of n-Alkane-Degrading Hydrocarboniphaga effusa Strain AP103T (ATCC BAA-332T).</title>
        <authorList>
            <person name="Chang H.K."/>
            <person name="Zylstra G.J."/>
            <person name="Chae J.C."/>
        </authorList>
    </citation>
    <scope>NUCLEOTIDE SEQUENCE [LARGE SCALE GENOMIC DNA]</scope>
    <source>
        <strain evidence="8 9">AP103</strain>
    </source>
</reference>
<keyword evidence="1" id="KW-0808">Transferase</keyword>
<dbReference type="AlphaFoldDB" id="I7ZHP1"/>
<dbReference type="Gene3D" id="1.10.510.10">
    <property type="entry name" value="Transferase(Phosphotransferase) domain 1"/>
    <property type="match status" value="1"/>
</dbReference>
<evidence type="ECO:0000256" key="3">
    <source>
        <dbReference type="ARBA" id="ARBA00022777"/>
    </source>
</evidence>
<evidence type="ECO:0000256" key="5">
    <source>
        <dbReference type="PROSITE-ProRule" id="PRU00339"/>
    </source>
</evidence>
<dbReference type="PANTHER" id="PTHR43289:SF6">
    <property type="entry name" value="SERINE_THREONINE-PROTEIN KINASE NEKL-3"/>
    <property type="match status" value="1"/>
</dbReference>
<dbReference type="Pfam" id="PF13374">
    <property type="entry name" value="TPR_10"/>
    <property type="match status" value="2"/>
</dbReference>